<dbReference type="InterPro" id="IPR050154">
    <property type="entry name" value="UbiB_kinase"/>
</dbReference>
<name>A0ABT8SJY2_9CAUL</name>
<evidence type="ECO:0000313" key="11">
    <source>
        <dbReference type="EMBL" id="MDO1558881.1"/>
    </source>
</evidence>
<keyword evidence="7 9" id="KW-1133">Transmembrane helix</keyword>
<dbReference type="Pfam" id="PF03109">
    <property type="entry name" value="ABC1"/>
    <property type="match status" value="1"/>
</dbReference>
<keyword evidence="8 9" id="KW-0472">Membrane</keyword>
<gene>
    <name evidence="11" type="primary">ubiB</name>
    <name evidence="11" type="ORF">Q0812_05510</name>
</gene>
<dbReference type="InterPro" id="IPR011009">
    <property type="entry name" value="Kinase-like_dom_sf"/>
</dbReference>
<keyword evidence="3" id="KW-1003">Cell membrane</keyword>
<comment type="caution">
    <text evidence="11">The sequence shown here is derived from an EMBL/GenBank/DDBJ whole genome shotgun (WGS) entry which is preliminary data.</text>
</comment>
<evidence type="ECO:0000256" key="6">
    <source>
        <dbReference type="ARBA" id="ARBA00022692"/>
    </source>
</evidence>
<dbReference type="NCBIfam" id="TIGR01982">
    <property type="entry name" value="UbiB"/>
    <property type="match status" value="1"/>
</dbReference>
<evidence type="ECO:0000313" key="12">
    <source>
        <dbReference type="Proteomes" id="UP001169063"/>
    </source>
</evidence>
<keyword evidence="6 9" id="KW-0812">Transmembrane</keyword>
<feature type="transmembrane region" description="Helical" evidence="9">
    <location>
        <begin position="479"/>
        <end position="500"/>
    </location>
</feature>
<dbReference type="PROSITE" id="PS50011">
    <property type="entry name" value="PROTEIN_KINASE_DOM"/>
    <property type="match status" value="1"/>
</dbReference>
<keyword evidence="12" id="KW-1185">Reference proteome</keyword>
<evidence type="ECO:0000256" key="2">
    <source>
        <dbReference type="ARBA" id="ARBA00009670"/>
    </source>
</evidence>
<keyword evidence="4" id="KW-0997">Cell inner membrane</keyword>
<evidence type="ECO:0000256" key="3">
    <source>
        <dbReference type="ARBA" id="ARBA00022475"/>
    </source>
</evidence>
<evidence type="ECO:0000256" key="7">
    <source>
        <dbReference type="ARBA" id="ARBA00022989"/>
    </source>
</evidence>
<dbReference type="EMBL" id="JAUKTR010000002">
    <property type="protein sequence ID" value="MDO1558881.1"/>
    <property type="molecule type" value="Genomic_DNA"/>
</dbReference>
<comment type="similarity">
    <text evidence="2">Belongs to the protein kinase superfamily. ADCK protein kinase family.</text>
</comment>
<dbReference type="InterPro" id="IPR000719">
    <property type="entry name" value="Prot_kinase_dom"/>
</dbReference>
<dbReference type="SUPFAM" id="SSF56112">
    <property type="entry name" value="Protein kinase-like (PK-like)"/>
    <property type="match status" value="1"/>
</dbReference>
<proteinExistence type="inferred from homology"/>
<dbReference type="InterPro" id="IPR004147">
    <property type="entry name" value="ABC1_dom"/>
</dbReference>
<feature type="domain" description="Protein kinase" evidence="10">
    <location>
        <begin position="126"/>
        <end position="459"/>
    </location>
</feature>
<organism evidence="11 12">
    <name type="scientific">Peiella sedimenti</name>
    <dbReference type="NCBI Taxonomy" id="3061083"/>
    <lineage>
        <taxon>Bacteria</taxon>
        <taxon>Pseudomonadati</taxon>
        <taxon>Pseudomonadota</taxon>
        <taxon>Alphaproteobacteria</taxon>
        <taxon>Caulobacterales</taxon>
        <taxon>Caulobacteraceae</taxon>
        <taxon>Peiella</taxon>
    </lineage>
</organism>
<evidence type="ECO:0000256" key="1">
    <source>
        <dbReference type="ARBA" id="ARBA00005020"/>
    </source>
</evidence>
<evidence type="ECO:0000259" key="10">
    <source>
        <dbReference type="PROSITE" id="PS50011"/>
    </source>
</evidence>
<protein>
    <submittedName>
        <fullName evidence="11">2-polyprenylphenol 6-hydroxylase</fullName>
    </submittedName>
</protein>
<comment type="pathway">
    <text evidence="1">Cofactor biosynthesis; ubiquinone biosynthesis [regulation].</text>
</comment>
<accession>A0ABT8SJY2</accession>
<dbReference type="PANTHER" id="PTHR10566">
    <property type="entry name" value="CHAPERONE-ACTIVITY OF BC1 COMPLEX CABC1 -RELATED"/>
    <property type="match status" value="1"/>
</dbReference>
<dbReference type="PANTHER" id="PTHR10566:SF113">
    <property type="entry name" value="PROTEIN ACTIVITY OF BC1 COMPLEX KINASE 7, CHLOROPLASTIC"/>
    <property type="match status" value="1"/>
</dbReference>
<reference evidence="11" key="1">
    <citation type="submission" date="2023-07" db="EMBL/GenBank/DDBJ databases">
        <title>Brevundimonas soil sp. nov., isolated from the soil of chemical plant.</title>
        <authorList>
            <person name="Wu N."/>
        </authorList>
    </citation>
    <scope>NUCLEOTIDE SEQUENCE</scope>
    <source>
        <strain evidence="11">XZ-24</strain>
    </source>
</reference>
<evidence type="ECO:0000256" key="5">
    <source>
        <dbReference type="ARBA" id="ARBA00022688"/>
    </source>
</evidence>
<evidence type="ECO:0000256" key="4">
    <source>
        <dbReference type="ARBA" id="ARBA00022519"/>
    </source>
</evidence>
<evidence type="ECO:0000256" key="9">
    <source>
        <dbReference type="SAM" id="Phobius"/>
    </source>
</evidence>
<keyword evidence="5" id="KW-0831">Ubiquinone biosynthesis</keyword>
<dbReference type="RefSeq" id="WP_302109314.1">
    <property type="nucleotide sequence ID" value="NZ_JAUKTR010000002.1"/>
</dbReference>
<dbReference type="Proteomes" id="UP001169063">
    <property type="component" value="Unassembled WGS sequence"/>
</dbReference>
<evidence type="ECO:0000256" key="8">
    <source>
        <dbReference type="ARBA" id="ARBA00023136"/>
    </source>
</evidence>
<sequence>MSGGLTASVRLLGAGWVLVRHDALMPREIDELLPPHVRLLARTLRLFAGREAQAGRAGERLARALERLGPVTIKLGQVLSTRADVFGTEFAYDLSRLKDRLPPFPTEQALAEVERSLGRPWGELFTQFGPPVAAASLAQAHPATMADGRRVAVKVLRPGVHRRVVRDLEVLAGAARLIEKWAPPARRLEPVAFVATVARSMELELDLRLEAAAASELAEIMAQTDYMRAPAVLWAGVGKRVLTLDWADGMPLSDPAALDQPGLDRPALADKVIRGFLTQALGEGAFHADLHEGNLFVAAPARLTAVDFGIVGRLGRPERRYLAEILWGFIQRDYARIAQVHFEAGYVPPRHSVETFAQALRAVGEPVVGRPANEVSMGRLLAQLFEITALFDMRLRPELILLQKTMVTVEGVARRLDPNHDLWAAAQPVVEAWMRRELGPGAQAREALDEVRAAIRGFARLAEQPPTAVAVAESKGPGLWPLILSLVALGAAGVAVYLSLT</sequence>
<dbReference type="InterPro" id="IPR010232">
    <property type="entry name" value="UbiB"/>
</dbReference>